<accession>A0A1Z4JQS8</accession>
<sequence>MSLIAVLLIGGVLRFWNLDLKPLWMDEVITAIFSFGRNYGEVPLEQFFNLSVLDQLFQLKPTTCANIAQTVSTQSVHPPLFFCWMHQWVQFAPGNWIWKLRSLSAVAGVAALFGVYWLNRFAFSTSAGIAAAMTMAVSPFAVYLSQEARHYTVPMLFVIAGLMGLIRIQQNLVQQRHDPKIWIGWILVNGIGFYVHYFLVLAIAAQFFALIVLQMRLRPATKFWWRSWGAIVAAGFGIFAIGLPWLPTFISHMTRPETDWLATSQTAWWSFLAPLYQFAAGWLVMVVAFPVEFQPTWIIVLSSVSMLLFAGWLIWWMIRGLKCLWKDPDTHGETLVLISFVGGVLLEFLAIVYVLGKDITQVPRYNFIYYPAVCALIGASFWKQRAGSQWMLYGVGALSCIFVISNLVFLKPYTPDRVAQNIVTDPDCRAIVMAYNDFQDIAVGLGFALAVQSTEQQSPKNCQPSQFAFLSKTQGDSAVWSRLASLSADVKEIWAIVPGLRKRDFPTTLALQNRTCALNSDWQYRIGLPYSGYECRN</sequence>
<organism evidence="10 11">
    <name type="scientific">Leptolyngbya boryana NIES-2135</name>
    <dbReference type="NCBI Taxonomy" id="1973484"/>
    <lineage>
        <taxon>Bacteria</taxon>
        <taxon>Bacillati</taxon>
        <taxon>Cyanobacteriota</taxon>
        <taxon>Cyanophyceae</taxon>
        <taxon>Leptolyngbyales</taxon>
        <taxon>Leptolyngbyaceae</taxon>
        <taxon>Leptolyngbya group</taxon>
        <taxon>Leptolyngbya</taxon>
    </lineage>
</organism>
<evidence type="ECO:0000256" key="4">
    <source>
        <dbReference type="ARBA" id="ARBA00022679"/>
    </source>
</evidence>
<keyword evidence="11" id="KW-1185">Reference proteome</keyword>
<dbReference type="GO" id="GO:0009103">
    <property type="term" value="P:lipopolysaccharide biosynthetic process"/>
    <property type="evidence" value="ECO:0007669"/>
    <property type="project" value="UniProtKB-ARBA"/>
</dbReference>
<gene>
    <name evidence="10" type="ORF">NIES2135_58740</name>
</gene>
<dbReference type="GO" id="GO:0010041">
    <property type="term" value="P:response to iron(III) ion"/>
    <property type="evidence" value="ECO:0007669"/>
    <property type="project" value="TreeGrafter"/>
</dbReference>
<dbReference type="GO" id="GO:0016763">
    <property type="term" value="F:pentosyltransferase activity"/>
    <property type="evidence" value="ECO:0007669"/>
    <property type="project" value="TreeGrafter"/>
</dbReference>
<evidence type="ECO:0000256" key="7">
    <source>
        <dbReference type="ARBA" id="ARBA00023136"/>
    </source>
</evidence>
<evidence type="ECO:0000256" key="2">
    <source>
        <dbReference type="ARBA" id="ARBA00022475"/>
    </source>
</evidence>
<dbReference type="Proteomes" id="UP000217895">
    <property type="component" value="Chromosome"/>
</dbReference>
<evidence type="ECO:0000256" key="3">
    <source>
        <dbReference type="ARBA" id="ARBA00022676"/>
    </source>
</evidence>
<proteinExistence type="predicted"/>
<keyword evidence="6 8" id="KW-1133">Transmembrane helix</keyword>
<name>A0A1Z4JQS8_LEPBY</name>
<evidence type="ECO:0000259" key="9">
    <source>
        <dbReference type="Pfam" id="PF13231"/>
    </source>
</evidence>
<dbReference type="GO" id="GO:0005886">
    <property type="term" value="C:plasma membrane"/>
    <property type="evidence" value="ECO:0007669"/>
    <property type="project" value="UniProtKB-SubCell"/>
</dbReference>
<feature type="transmembrane region" description="Helical" evidence="8">
    <location>
        <begin position="367"/>
        <end position="384"/>
    </location>
</feature>
<evidence type="ECO:0000256" key="6">
    <source>
        <dbReference type="ARBA" id="ARBA00022989"/>
    </source>
</evidence>
<evidence type="ECO:0000256" key="8">
    <source>
        <dbReference type="SAM" id="Phobius"/>
    </source>
</evidence>
<evidence type="ECO:0000256" key="1">
    <source>
        <dbReference type="ARBA" id="ARBA00004651"/>
    </source>
</evidence>
<feature type="domain" description="Glycosyltransferase RgtA/B/C/D-like" evidence="9">
    <location>
        <begin position="77"/>
        <end position="225"/>
    </location>
</feature>
<dbReference type="InterPro" id="IPR050297">
    <property type="entry name" value="LipidA_mod_glycosyltrf_83"/>
</dbReference>
<dbReference type="EMBL" id="AP018203">
    <property type="protein sequence ID" value="BAY58998.1"/>
    <property type="molecule type" value="Genomic_DNA"/>
</dbReference>
<dbReference type="Pfam" id="PF13231">
    <property type="entry name" value="PMT_2"/>
    <property type="match status" value="1"/>
</dbReference>
<keyword evidence="4" id="KW-0808">Transferase</keyword>
<feature type="transmembrane region" description="Helical" evidence="8">
    <location>
        <begin position="121"/>
        <end position="144"/>
    </location>
</feature>
<feature type="transmembrane region" description="Helical" evidence="8">
    <location>
        <begin position="225"/>
        <end position="246"/>
    </location>
</feature>
<comment type="subcellular location">
    <subcellularLocation>
        <location evidence="1">Cell membrane</location>
        <topology evidence="1">Multi-pass membrane protein</topology>
    </subcellularLocation>
</comment>
<evidence type="ECO:0000313" key="11">
    <source>
        <dbReference type="Proteomes" id="UP000217895"/>
    </source>
</evidence>
<keyword evidence="3" id="KW-0328">Glycosyltransferase</keyword>
<keyword evidence="7 8" id="KW-0472">Membrane</keyword>
<dbReference type="PANTHER" id="PTHR33908">
    <property type="entry name" value="MANNOSYLTRANSFERASE YKCB-RELATED"/>
    <property type="match status" value="1"/>
</dbReference>
<keyword evidence="2" id="KW-1003">Cell membrane</keyword>
<protein>
    <recommendedName>
        <fullName evidence="9">Glycosyltransferase RgtA/B/C/D-like domain-containing protein</fullName>
    </recommendedName>
</protein>
<evidence type="ECO:0000256" key="5">
    <source>
        <dbReference type="ARBA" id="ARBA00022692"/>
    </source>
</evidence>
<feature type="transmembrane region" description="Helical" evidence="8">
    <location>
        <begin position="335"/>
        <end position="355"/>
    </location>
</feature>
<dbReference type="AlphaFoldDB" id="A0A1Z4JQS8"/>
<dbReference type="PANTHER" id="PTHR33908:SF3">
    <property type="entry name" value="UNDECAPRENYL PHOSPHATE-ALPHA-4-AMINO-4-DEOXY-L-ARABINOSE ARABINOSYL TRANSFERASE"/>
    <property type="match status" value="1"/>
</dbReference>
<feature type="transmembrane region" description="Helical" evidence="8">
    <location>
        <begin position="182"/>
        <end position="213"/>
    </location>
</feature>
<feature type="transmembrane region" description="Helical" evidence="8">
    <location>
        <begin position="266"/>
        <end position="289"/>
    </location>
</feature>
<evidence type="ECO:0000313" key="10">
    <source>
        <dbReference type="EMBL" id="BAY58998.1"/>
    </source>
</evidence>
<feature type="transmembrane region" description="Helical" evidence="8">
    <location>
        <begin position="296"/>
        <end position="315"/>
    </location>
</feature>
<feature type="transmembrane region" description="Helical" evidence="8">
    <location>
        <begin position="151"/>
        <end position="170"/>
    </location>
</feature>
<keyword evidence="5 8" id="KW-0812">Transmembrane</keyword>
<feature type="transmembrane region" description="Helical" evidence="8">
    <location>
        <begin position="390"/>
        <end position="410"/>
    </location>
</feature>
<reference evidence="10 11" key="1">
    <citation type="submission" date="2017-06" db="EMBL/GenBank/DDBJ databases">
        <title>Genome sequencing of cyanobaciteial culture collection at National Institute for Environmental Studies (NIES).</title>
        <authorList>
            <person name="Hirose Y."/>
            <person name="Shimura Y."/>
            <person name="Fujisawa T."/>
            <person name="Nakamura Y."/>
            <person name="Kawachi M."/>
        </authorList>
    </citation>
    <scope>NUCLEOTIDE SEQUENCE [LARGE SCALE GENOMIC DNA]</scope>
    <source>
        <strain evidence="10 11">NIES-2135</strain>
    </source>
</reference>
<dbReference type="InterPro" id="IPR038731">
    <property type="entry name" value="RgtA/B/C-like"/>
</dbReference>